<evidence type="ECO:0000313" key="8">
    <source>
        <dbReference type="Proteomes" id="UP000077755"/>
    </source>
</evidence>
<dbReference type="OrthoDB" id="26525at2759"/>
<dbReference type="InterPro" id="IPR039647">
    <property type="entry name" value="EF_hand_pair_protein_CML-like"/>
</dbReference>
<dbReference type="SMART" id="SM00054">
    <property type="entry name" value="EFh"/>
    <property type="match status" value="4"/>
</dbReference>
<keyword evidence="3" id="KW-0106">Calcium</keyword>
<name>A0A164WQ27_DAUCS</name>
<dbReference type="EMBL" id="CP093348">
    <property type="protein sequence ID" value="WOH06392.1"/>
    <property type="molecule type" value="Genomic_DNA"/>
</dbReference>
<dbReference type="Gramene" id="KZM92095">
    <property type="protein sequence ID" value="KZM92095"/>
    <property type="gene ID" value="DCAR_020540"/>
</dbReference>
<reference evidence="7" key="2">
    <citation type="submission" date="2022-03" db="EMBL/GenBank/DDBJ databases">
        <title>Draft title - Genomic analysis of global carrot germplasm unveils the trajectory of domestication and the origin of high carotenoid orange carrot.</title>
        <authorList>
            <person name="Iorizzo M."/>
            <person name="Ellison S."/>
            <person name="Senalik D."/>
            <person name="Macko-Podgorni A."/>
            <person name="Grzebelus D."/>
            <person name="Bostan H."/>
            <person name="Rolling W."/>
            <person name="Curaba J."/>
            <person name="Simon P."/>
        </authorList>
    </citation>
    <scope>NUCLEOTIDE SEQUENCE</scope>
    <source>
        <tissue evidence="7">Leaf</tissue>
    </source>
</reference>
<sequence length="210" mass="22713">MKISNINPKKIFRKKTRSVSRSDPSSFSSANSSSSDLPHVKSNGSGTPTSVLPVRDSSESSSESTSELYDLVQAFKVIDRDGDGKITRDELGALLSRLGASPPSEEELSLMLSEVDSNGDGCISLEEFGAISSAFGPPSCDAELRDAFDFFDNDRDGKITAEELYGVFTSIGDGGCTLDDCRRMISGVDKNNDGFVCFDDFARMMTQQLR</sequence>
<feature type="region of interest" description="Disordered" evidence="4">
    <location>
        <begin position="1"/>
        <end position="65"/>
    </location>
</feature>
<dbReference type="AlphaFoldDB" id="A0A164WQ27"/>
<dbReference type="GO" id="GO:0005509">
    <property type="term" value="F:calcium ion binding"/>
    <property type="evidence" value="ECO:0007669"/>
    <property type="project" value="InterPro"/>
</dbReference>
<dbReference type="OMA" id="CRLMIAS"/>
<reference evidence="7" key="1">
    <citation type="journal article" date="2016" name="Nat. Genet.">
        <title>A high-quality carrot genome assembly provides new insights into carotenoid accumulation and asterid genome evolution.</title>
        <authorList>
            <person name="Iorizzo M."/>
            <person name="Ellison S."/>
            <person name="Senalik D."/>
            <person name="Zeng P."/>
            <person name="Satapoomin P."/>
            <person name="Huang J."/>
            <person name="Bowman M."/>
            <person name="Iovene M."/>
            <person name="Sanseverino W."/>
            <person name="Cavagnaro P."/>
            <person name="Yildiz M."/>
            <person name="Macko-Podgorni A."/>
            <person name="Moranska E."/>
            <person name="Grzebelus E."/>
            <person name="Grzebelus D."/>
            <person name="Ashrafi H."/>
            <person name="Zheng Z."/>
            <person name="Cheng S."/>
            <person name="Spooner D."/>
            <person name="Van Deynze A."/>
            <person name="Simon P."/>
        </authorList>
    </citation>
    <scope>NUCLEOTIDE SEQUENCE</scope>
    <source>
        <tissue evidence="7">Leaf</tissue>
    </source>
</reference>
<keyword evidence="2" id="KW-0677">Repeat</keyword>
<dbReference type="PROSITE" id="PS50222">
    <property type="entry name" value="EF_HAND_2"/>
    <property type="match status" value="4"/>
</dbReference>
<accession>A0A164WQ27</accession>
<evidence type="ECO:0000313" key="7">
    <source>
        <dbReference type="EMBL" id="WOH06444.1"/>
    </source>
</evidence>
<feature type="domain" description="EF-hand" evidence="5">
    <location>
        <begin position="103"/>
        <end position="138"/>
    </location>
</feature>
<dbReference type="InterPro" id="IPR018247">
    <property type="entry name" value="EF_Hand_1_Ca_BS"/>
</dbReference>
<dbReference type="InterPro" id="IPR002048">
    <property type="entry name" value="EF_hand_dom"/>
</dbReference>
<feature type="domain" description="EF-hand" evidence="5">
    <location>
        <begin position="176"/>
        <end position="210"/>
    </location>
</feature>
<dbReference type="InterPro" id="IPR011992">
    <property type="entry name" value="EF-hand-dom_pair"/>
</dbReference>
<proteinExistence type="predicted"/>
<evidence type="ECO:0000256" key="1">
    <source>
        <dbReference type="ARBA" id="ARBA00022723"/>
    </source>
</evidence>
<dbReference type="CDD" id="cd00051">
    <property type="entry name" value="EFh"/>
    <property type="match status" value="2"/>
</dbReference>
<dbReference type="Pfam" id="PF13499">
    <property type="entry name" value="EF-hand_7"/>
    <property type="match status" value="2"/>
</dbReference>
<dbReference type="FunFam" id="1.10.238.10:FF:000001">
    <property type="entry name" value="Calmodulin 1"/>
    <property type="match status" value="1"/>
</dbReference>
<keyword evidence="8" id="KW-1185">Reference proteome</keyword>
<protein>
    <recommendedName>
        <fullName evidence="5">EF-hand domain-containing protein</fullName>
    </recommendedName>
</protein>
<feature type="compositionally biased region" description="Low complexity" evidence="4">
    <location>
        <begin position="19"/>
        <end position="35"/>
    </location>
</feature>
<dbReference type="PANTHER" id="PTHR10891">
    <property type="entry name" value="EF-HAND CALCIUM-BINDING DOMAIN CONTAINING PROTEIN"/>
    <property type="match status" value="1"/>
</dbReference>
<dbReference type="Proteomes" id="UP000077755">
    <property type="component" value="Chromosome 6"/>
</dbReference>
<keyword evidence="1" id="KW-0479">Metal-binding</keyword>
<evidence type="ECO:0000259" key="5">
    <source>
        <dbReference type="PROSITE" id="PS50222"/>
    </source>
</evidence>
<evidence type="ECO:0000256" key="3">
    <source>
        <dbReference type="ARBA" id="ARBA00022837"/>
    </source>
</evidence>
<evidence type="ECO:0000256" key="2">
    <source>
        <dbReference type="ARBA" id="ARBA00022737"/>
    </source>
</evidence>
<dbReference type="SUPFAM" id="SSF47473">
    <property type="entry name" value="EF-hand"/>
    <property type="match status" value="1"/>
</dbReference>
<evidence type="ECO:0000313" key="6">
    <source>
        <dbReference type="EMBL" id="WOH06392.1"/>
    </source>
</evidence>
<dbReference type="Gene3D" id="1.10.238.10">
    <property type="entry name" value="EF-hand"/>
    <property type="match status" value="2"/>
</dbReference>
<feature type="domain" description="EF-hand" evidence="5">
    <location>
        <begin position="70"/>
        <end position="101"/>
    </location>
</feature>
<dbReference type="PROSITE" id="PS00018">
    <property type="entry name" value="EF_HAND_1"/>
    <property type="match status" value="4"/>
</dbReference>
<feature type="domain" description="EF-hand" evidence="5">
    <location>
        <begin position="139"/>
        <end position="174"/>
    </location>
</feature>
<gene>
    <name evidence="6" type="ORF">DCAR_0625818</name>
    <name evidence="7" type="ORF">DCAR_0625871</name>
</gene>
<evidence type="ECO:0000256" key="4">
    <source>
        <dbReference type="SAM" id="MobiDB-lite"/>
    </source>
</evidence>
<organism evidence="7 8">
    <name type="scientific">Daucus carota subsp. sativus</name>
    <name type="common">Carrot</name>
    <dbReference type="NCBI Taxonomy" id="79200"/>
    <lineage>
        <taxon>Eukaryota</taxon>
        <taxon>Viridiplantae</taxon>
        <taxon>Streptophyta</taxon>
        <taxon>Embryophyta</taxon>
        <taxon>Tracheophyta</taxon>
        <taxon>Spermatophyta</taxon>
        <taxon>Magnoliopsida</taxon>
        <taxon>eudicotyledons</taxon>
        <taxon>Gunneridae</taxon>
        <taxon>Pentapetalae</taxon>
        <taxon>asterids</taxon>
        <taxon>campanulids</taxon>
        <taxon>Apiales</taxon>
        <taxon>Apiaceae</taxon>
        <taxon>Apioideae</taxon>
        <taxon>Scandiceae</taxon>
        <taxon>Daucinae</taxon>
        <taxon>Daucus</taxon>
        <taxon>Daucus sect. Daucus</taxon>
    </lineage>
</organism>
<dbReference type="KEGG" id="dcr:108224532"/>
<dbReference type="EMBL" id="CP093348">
    <property type="protein sequence ID" value="WOH06444.1"/>
    <property type="molecule type" value="Genomic_DNA"/>
</dbReference>